<feature type="chain" id="PRO_5002045462" evidence="2">
    <location>
        <begin position="22"/>
        <end position="73"/>
    </location>
</feature>
<name>A0A0A9EN04_ARUDO</name>
<accession>A0A0A9EN04</accession>
<keyword evidence="1" id="KW-0472">Membrane</keyword>
<organism evidence="3">
    <name type="scientific">Arundo donax</name>
    <name type="common">Giant reed</name>
    <name type="synonym">Donax arundinaceus</name>
    <dbReference type="NCBI Taxonomy" id="35708"/>
    <lineage>
        <taxon>Eukaryota</taxon>
        <taxon>Viridiplantae</taxon>
        <taxon>Streptophyta</taxon>
        <taxon>Embryophyta</taxon>
        <taxon>Tracheophyta</taxon>
        <taxon>Spermatophyta</taxon>
        <taxon>Magnoliopsida</taxon>
        <taxon>Liliopsida</taxon>
        <taxon>Poales</taxon>
        <taxon>Poaceae</taxon>
        <taxon>PACMAD clade</taxon>
        <taxon>Arundinoideae</taxon>
        <taxon>Arundineae</taxon>
        <taxon>Arundo</taxon>
    </lineage>
</organism>
<reference evidence="3" key="1">
    <citation type="submission" date="2014-09" db="EMBL/GenBank/DDBJ databases">
        <authorList>
            <person name="Magalhaes I.L.F."/>
            <person name="Oliveira U."/>
            <person name="Santos F.R."/>
            <person name="Vidigal T.H.D.A."/>
            <person name="Brescovit A.D."/>
            <person name="Santos A.J."/>
        </authorList>
    </citation>
    <scope>NUCLEOTIDE SEQUENCE</scope>
    <source>
        <tissue evidence="3">Shoot tissue taken approximately 20 cm above the soil surface</tissue>
    </source>
</reference>
<dbReference type="EMBL" id="GBRH01198665">
    <property type="protein sequence ID" value="JAD99230.1"/>
    <property type="molecule type" value="Transcribed_RNA"/>
</dbReference>
<feature type="signal peptide" evidence="2">
    <location>
        <begin position="1"/>
        <end position="21"/>
    </location>
</feature>
<evidence type="ECO:0000256" key="1">
    <source>
        <dbReference type="SAM" id="Phobius"/>
    </source>
</evidence>
<keyword evidence="1" id="KW-0812">Transmembrane</keyword>
<reference evidence="3" key="2">
    <citation type="journal article" date="2015" name="Data Brief">
        <title>Shoot transcriptome of the giant reed, Arundo donax.</title>
        <authorList>
            <person name="Barrero R.A."/>
            <person name="Guerrero F.D."/>
            <person name="Moolhuijzen P."/>
            <person name="Goolsby J.A."/>
            <person name="Tidwell J."/>
            <person name="Bellgard S.E."/>
            <person name="Bellgard M.I."/>
        </authorList>
    </citation>
    <scope>NUCLEOTIDE SEQUENCE</scope>
    <source>
        <tissue evidence="3">Shoot tissue taken approximately 20 cm above the soil surface</tissue>
    </source>
</reference>
<keyword evidence="2" id="KW-0732">Signal</keyword>
<keyword evidence="1" id="KW-1133">Transmembrane helix</keyword>
<sequence length="73" mass="8233">MASLSITRLVLLLVVFSRSMAAIMMRPSPLLLTRPLFVRSLLLLQLVSGLSLSLMLKILSSIGIYMRYIYIHP</sequence>
<evidence type="ECO:0000313" key="3">
    <source>
        <dbReference type="EMBL" id="JAD99230.1"/>
    </source>
</evidence>
<evidence type="ECO:0000256" key="2">
    <source>
        <dbReference type="SAM" id="SignalP"/>
    </source>
</evidence>
<proteinExistence type="predicted"/>
<feature type="transmembrane region" description="Helical" evidence="1">
    <location>
        <begin position="37"/>
        <end position="59"/>
    </location>
</feature>
<dbReference type="AlphaFoldDB" id="A0A0A9EN04"/>
<protein>
    <submittedName>
        <fullName evidence="3">Uncharacterized protein</fullName>
    </submittedName>
</protein>